<reference evidence="1 2" key="2">
    <citation type="submission" date="2019-01" db="EMBL/GenBank/DDBJ databases">
        <authorList>
            <person name="Li Y."/>
        </authorList>
    </citation>
    <scope>NUCLEOTIDE SEQUENCE [LARGE SCALE GENOMIC DNA]</scope>
    <source>
        <strain evidence="1 2">2D-5</strain>
    </source>
</reference>
<name>A0A443IPH3_9RHOB</name>
<gene>
    <name evidence="1" type="ORF">D2T33_15450</name>
</gene>
<keyword evidence="2" id="KW-1185">Reference proteome</keyword>
<sequence length="71" mass="7643">MAINSHAFGRVTLTEDDAEKFANQVRYGRTNQAAKDAVGRGLSMAKAVKDSGKFSFTVANPARVKDGLAKR</sequence>
<protein>
    <submittedName>
        <fullName evidence="1">Uncharacterized protein</fullName>
    </submittedName>
</protein>
<reference evidence="1 2" key="1">
    <citation type="submission" date="2019-01" db="EMBL/GenBank/DDBJ databases">
        <title>Sinorhodobacter populi sp. nov. isolated from the symptomatic bark tissue of Populus euramericana canker.</title>
        <authorList>
            <person name="Xu G."/>
        </authorList>
    </citation>
    <scope>NUCLEOTIDE SEQUENCE [LARGE SCALE GENOMIC DNA]</scope>
    <source>
        <strain evidence="1 2">2D-5</strain>
    </source>
</reference>
<organism evidence="1 2">
    <name type="scientific">Paenirhodobacter populi</name>
    <dbReference type="NCBI Taxonomy" id="2306993"/>
    <lineage>
        <taxon>Bacteria</taxon>
        <taxon>Pseudomonadati</taxon>
        <taxon>Pseudomonadota</taxon>
        <taxon>Alphaproteobacteria</taxon>
        <taxon>Rhodobacterales</taxon>
        <taxon>Rhodobacter group</taxon>
        <taxon>Paenirhodobacter</taxon>
    </lineage>
</organism>
<proteinExistence type="predicted"/>
<evidence type="ECO:0000313" key="1">
    <source>
        <dbReference type="EMBL" id="RWR08489.1"/>
    </source>
</evidence>
<dbReference type="AlphaFoldDB" id="A0A443IPH3"/>
<dbReference type="Proteomes" id="UP000285710">
    <property type="component" value="Unassembled WGS sequence"/>
</dbReference>
<dbReference type="EMBL" id="SAUW01000017">
    <property type="protein sequence ID" value="RWR08489.1"/>
    <property type="molecule type" value="Genomic_DNA"/>
</dbReference>
<evidence type="ECO:0000313" key="2">
    <source>
        <dbReference type="Proteomes" id="UP000285710"/>
    </source>
</evidence>
<dbReference type="RefSeq" id="WP_128187752.1">
    <property type="nucleotide sequence ID" value="NZ_SAUV01000052.1"/>
</dbReference>
<accession>A0A443IPH3</accession>
<comment type="caution">
    <text evidence="1">The sequence shown here is derived from an EMBL/GenBank/DDBJ whole genome shotgun (WGS) entry which is preliminary data.</text>
</comment>